<dbReference type="Pfam" id="PF00153">
    <property type="entry name" value="Mito_carr"/>
    <property type="match status" value="2"/>
</dbReference>
<dbReference type="PANTHER" id="PTHR10780">
    <property type="entry name" value="MITOCHONDRIAL CARRIER HOMOLOG"/>
    <property type="match status" value="1"/>
</dbReference>
<reference evidence="12" key="1">
    <citation type="submission" date="2015-02" db="EMBL/GenBank/DDBJ databases">
        <title>Genome sequencing for Strongylocentrotus purpuratus.</title>
        <authorList>
            <person name="Murali S."/>
            <person name="Liu Y."/>
            <person name="Vee V."/>
            <person name="English A."/>
            <person name="Wang M."/>
            <person name="Skinner E."/>
            <person name="Han Y."/>
            <person name="Muzny D.M."/>
            <person name="Worley K.C."/>
            <person name="Gibbs R.A."/>
        </authorList>
    </citation>
    <scope>NUCLEOTIDE SEQUENCE</scope>
</reference>
<name>A0A7M7P188_STRPU</name>
<keyword evidence="6" id="KW-1133">Transmembrane helix</keyword>
<dbReference type="RefSeq" id="XP_030843674.1">
    <property type="nucleotide sequence ID" value="XM_030987814.1"/>
</dbReference>
<dbReference type="GeneID" id="588077"/>
<dbReference type="FunCoup" id="A0A7M7P188">
    <property type="interactions" value="2267"/>
</dbReference>
<dbReference type="PROSITE" id="PS50920">
    <property type="entry name" value="SOLCAR"/>
    <property type="match status" value="2"/>
</dbReference>
<keyword evidence="7" id="KW-0496">Mitochondrion</keyword>
<accession>A0A7M7P188</accession>
<evidence type="ECO:0000256" key="2">
    <source>
        <dbReference type="ARBA" id="ARBA00006375"/>
    </source>
</evidence>
<dbReference type="PANTHER" id="PTHR10780:SF18">
    <property type="entry name" value="LD43650P"/>
    <property type="match status" value="1"/>
</dbReference>
<comment type="similarity">
    <text evidence="2 10">Belongs to the mitochondrial carrier (TC 2.A.29) family.</text>
</comment>
<dbReference type="InterPro" id="IPR018108">
    <property type="entry name" value="MCP_transmembrane"/>
</dbReference>
<dbReference type="EnsemblMetazoa" id="XM_030987814">
    <property type="protein sequence ID" value="XP_030843674"/>
    <property type="gene ID" value="LOC588077"/>
</dbReference>
<evidence type="ECO:0000256" key="6">
    <source>
        <dbReference type="ARBA" id="ARBA00022989"/>
    </source>
</evidence>
<evidence type="ECO:0000256" key="4">
    <source>
        <dbReference type="ARBA" id="ARBA00022737"/>
    </source>
</evidence>
<dbReference type="AlphaFoldDB" id="A0A7M7P188"/>
<dbReference type="OMA" id="CERTLEY"/>
<evidence type="ECO:0000256" key="10">
    <source>
        <dbReference type="RuleBase" id="RU000488"/>
    </source>
</evidence>
<evidence type="ECO:0000313" key="12">
    <source>
        <dbReference type="Proteomes" id="UP000007110"/>
    </source>
</evidence>
<evidence type="ECO:0000256" key="7">
    <source>
        <dbReference type="ARBA" id="ARBA00023128"/>
    </source>
</evidence>
<keyword evidence="5" id="KW-1000">Mitochondrion outer membrane</keyword>
<evidence type="ECO:0000256" key="8">
    <source>
        <dbReference type="ARBA" id="ARBA00023136"/>
    </source>
</evidence>
<dbReference type="InterPro" id="IPR023395">
    <property type="entry name" value="MCP_dom_sf"/>
</dbReference>
<evidence type="ECO:0008006" key="13">
    <source>
        <dbReference type="Google" id="ProtNLM"/>
    </source>
</evidence>
<dbReference type="InParanoid" id="A0A7M7P188"/>
<dbReference type="KEGG" id="spu:588077"/>
<proteinExistence type="inferred from homology"/>
<dbReference type="GO" id="GO:0005741">
    <property type="term" value="C:mitochondrial outer membrane"/>
    <property type="evidence" value="ECO:0007669"/>
    <property type="project" value="UniProtKB-SubCell"/>
</dbReference>
<organism evidence="11 12">
    <name type="scientific">Strongylocentrotus purpuratus</name>
    <name type="common">Purple sea urchin</name>
    <dbReference type="NCBI Taxonomy" id="7668"/>
    <lineage>
        <taxon>Eukaryota</taxon>
        <taxon>Metazoa</taxon>
        <taxon>Echinodermata</taxon>
        <taxon>Eleutherozoa</taxon>
        <taxon>Echinozoa</taxon>
        <taxon>Echinoidea</taxon>
        <taxon>Euechinoidea</taxon>
        <taxon>Echinacea</taxon>
        <taxon>Camarodonta</taxon>
        <taxon>Echinidea</taxon>
        <taxon>Strongylocentrotidae</taxon>
        <taxon>Strongylocentrotus</taxon>
    </lineage>
</organism>
<keyword evidence="12" id="KW-1185">Reference proteome</keyword>
<dbReference type="SUPFAM" id="SSF103506">
    <property type="entry name" value="Mitochondrial carrier"/>
    <property type="match status" value="1"/>
</dbReference>
<comment type="subcellular location">
    <subcellularLocation>
        <location evidence="1">Mitochondrion outer membrane</location>
        <topology evidence="1">Multi-pass membrane protein</topology>
    </subcellularLocation>
</comment>
<protein>
    <recommendedName>
        <fullName evidence="13">Mitochondrial carrier homolog 2</fullName>
    </recommendedName>
</protein>
<keyword evidence="8 9" id="KW-0472">Membrane</keyword>
<evidence type="ECO:0000313" key="11">
    <source>
        <dbReference type="EnsemblMetazoa" id="XP_030843674"/>
    </source>
</evidence>
<evidence type="ECO:0000256" key="1">
    <source>
        <dbReference type="ARBA" id="ARBA00004374"/>
    </source>
</evidence>
<keyword evidence="10" id="KW-0813">Transport</keyword>
<sequence>MAAVNDPWMQIVVNIGIGAFSHPMGYVKTLIQLGYEPLPPRLGRNAFFRECYQLPGFLPYARHIYSVEGFTGLYRGFFPALCQNFISGAVLRSVSEKMDELFPVVDESEKKALAKKRPELASVSFHTFMLQMSKDSVAHLCAVVVSQPFNVIMIRSMAQFIGKETKYSGWISPYFEVYNDSGIRGLFTGLAPRLLLDLMTLWLARTMYYSFNRLVVDENMTNVSELRSYANIITGFLASMLTYPFSLISSNYIVNNSGLLAGTAPYVPVYMNWVDCWRDLRNRGLLKRGSSLFFRRYNAKMVVFQPEPVTPLD</sequence>
<evidence type="ECO:0000256" key="3">
    <source>
        <dbReference type="ARBA" id="ARBA00022692"/>
    </source>
</evidence>
<feature type="repeat" description="Solcar" evidence="9">
    <location>
        <begin position="5"/>
        <end position="101"/>
    </location>
</feature>
<dbReference type="Gene3D" id="1.50.40.10">
    <property type="entry name" value="Mitochondrial carrier domain"/>
    <property type="match status" value="1"/>
</dbReference>
<feature type="repeat" description="Solcar" evidence="9">
    <location>
        <begin position="126"/>
        <end position="214"/>
    </location>
</feature>
<evidence type="ECO:0000256" key="9">
    <source>
        <dbReference type="PROSITE-ProRule" id="PRU00282"/>
    </source>
</evidence>
<evidence type="ECO:0000256" key="5">
    <source>
        <dbReference type="ARBA" id="ARBA00022787"/>
    </source>
</evidence>
<keyword evidence="3 9" id="KW-0812">Transmembrane</keyword>
<dbReference type="OrthoDB" id="10253709at2759"/>
<dbReference type="Proteomes" id="UP000007110">
    <property type="component" value="Unassembled WGS sequence"/>
</dbReference>
<reference evidence="11" key="2">
    <citation type="submission" date="2021-01" db="UniProtKB">
        <authorList>
            <consortium name="EnsemblMetazoa"/>
        </authorList>
    </citation>
    <scope>IDENTIFICATION</scope>
</reference>
<keyword evidence="4" id="KW-0677">Repeat</keyword>